<dbReference type="AlphaFoldDB" id="A0A1U7PSX3"/>
<dbReference type="STRING" id="1121284.SAMN05660493_01358"/>
<evidence type="ECO:0000313" key="3">
    <source>
        <dbReference type="Proteomes" id="UP000187261"/>
    </source>
</evidence>
<dbReference type="Pfam" id="PF18942">
    <property type="entry name" value="DUF5689"/>
    <property type="match status" value="1"/>
</dbReference>
<gene>
    <name evidence="2" type="ORF">SAMN05660493_01358</name>
</gene>
<accession>A0A1U7PSX3</accession>
<evidence type="ECO:0000313" key="2">
    <source>
        <dbReference type="EMBL" id="SIT96666.1"/>
    </source>
</evidence>
<dbReference type="InterPro" id="IPR043744">
    <property type="entry name" value="DUF5689"/>
</dbReference>
<organism evidence="2 3">
    <name type="scientific">Epilithonimonas bovis DSM 19482</name>
    <dbReference type="NCBI Taxonomy" id="1121284"/>
    <lineage>
        <taxon>Bacteria</taxon>
        <taxon>Pseudomonadati</taxon>
        <taxon>Bacteroidota</taxon>
        <taxon>Flavobacteriia</taxon>
        <taxon>Flavobacteriales</taxon>
        <taxon>Weeksellaceae</taxon>
        <taxon>Chryseobacterium group</taxon>
        <taxon>Epilithonimonas</taxon>
    </lineage>
</organism>
<evidence type="ECO:0000259" key="1">
    <source>
        <dbReference type="Pfam" id="PF18942"/>
    </source>
</evidence>
<name>A0A1U7PSX3_9FLAO</name>
<dbReference type="Proteomes" id="UP000187261">
    <property type="component" value="Unassembled WGS sequence"/>
</dbReference>
<proteinExistence type="predicted"/>
<reference evidence="3" key="1">
    <citation type="submission" date="2016-10" db="EMBL/GenBank/DDBJ databases">
        <authorList>
            <person name="Varghese N."/>
            <person name="Submissions S."/>
        </authorList>
    </citation>
    <scope>NUCLEOTIDE SEQUENCE [LARGE SCALE GENOMIC DNA]</scope>
    <source>
        <strain evidence="3">DSM 19482</strain>
    </source>
</reference>
<keyword evidence="3" id="KW-1185">Reference proteome</keyword>
<dbReference type="EMBL" id="FTPU01000012">
    <property type="protein sequence ID" value="SIT96666.1"/>
    <property type="molecule type" value="Genomic_DNA"/>
</dbReference>
<sequence>MSAIVMTSFSSCVKEDDWSTPEILCTNKFDAATISMADFAALAPAPESGSYSGTTYKIPASGSAVIFDGYIVSSDENGNFFKTISFQDKKENPTIGMQMEVDKSSNYADFPVGAHIRIKANGLVLGWDRGTLKLGSVDNTYAIGRIPSVLLNRYLSGVCNGNNRLDVATLVPTVLPNLSKALDTKYLNTLVKVAGVQFNESLVTPTQKTFIDYIAGVGQDTDRSIVDKNNNSTILRSSGYSTFGATLLPKESGDLTFVVSKYNANWQMIIRGLNDINFKNPRFVPGVPENPSASAVKLFNGSDFENWNNFLGSLNSFGLKSYATQGVGLGYNGTNSLQIKGTPTGNDYVFTSFATGGLPATPKRITFYIKGKATGKSLSFNVYKASDNSKYYSFNLGTFTNGAILGSFDGQLNQYTGSIDTGGNWKLVELTLSDLPDINVAEGKTVFALKVGSSAVYDLQIDNITIE</sequence>
<protein>
    <recommendedName>
        <fullName evidence="1">DUF5689 domain-containing protein</fullName>
    </recommendedName>
</protein>
<feature type="domain" description="DUF5689" evidence="1">
    <location>
        <begin position="59"/>
        <end position="276"/>
    </location>
</feature>